<name>A0A150RXF6_SORCE</name>
<dbReference type="EMBL" id="JEMB01001828">
    <property type="protein sequence ID" value="KYF84879.1"/>
    <property type="molecule type" value="Genomic_DNA"/>
</dbReference>
<evidence type="ECO:0000313" key="4">
    <source>
        <dbReference type="Proteomes" id="UP000075635"/>
    </source>
</evidence>
<evidence type="ECO:0000313" key="3">
    <source>
        <dbReference type="EMBL" id="KYF84879.1"/>
    </source>
</evidence>
<organism evidence="3 4">
    <name type="scientific">Sorangium cellulosum</name>
    <name type="common">Polyangium cellulosum</name>
    <dbReference type="NCBI Taxonomy" id="56"/>
    <lineage>
        <taxon>Bacteria</taxon>
        <taxon>Pseudomonadati</taxon>
        <taxon>Myxococcota</taxon>
        <taxon>Polyangia</taxon>
        <taxon>Polyangiales</taxon>
        <taxon>Polyangiaceae</taxon>
        <taxon>Sorangium</taxon>
    </lineage>
</organism>
<gene>
    <name evidence="3" type="ORF">BE17_46990</name>
</gene>
<feature type="signal peptide" evidence="2">
    <location>
        <begin position="1"/>
        <end position="23"/>
    </location>
</feature>
<protein>
    <recommendedName>
        <fullName evidence="5">Secreted protein</fullName>
    </recommendedName>
</protein>
<sequence length="425" mass="41864">MRLSRNPMSRRAAVLIATALAVAGCCENPGDDGHEGSGGAPTSSGSGSNRTSGGDGGSSSSSGDGGADSSLAPTHSGLISIQDISILGAPQAGHGLTVQILFTAAKPPRYEELPGQPTGCKGWVYDAQDDPPPPLTDQGVVTISGLAGGPIDCRFQGSSYVCPTHSGAGQASVTAAETGTAAYAVGGAMFSAADVGRTLRVDGAAMSGNNGAFPIVAVESSEVAIVVNPSATQEAFAASYVVLAGAGPVPGNPNDPITSGDEVVVGIEPGGSMTFKAANLGPLVAGEAFELDDAAQTLLGAVPLDGTPMTLGCGGQGGSCGAAQGTIVRITSTDGDVQGASPFAMPPPADKQVEVQCVTVGGDGSVTVPAEAMQLFQEAHQASSITRIRTAFMREGVASATNPAPDPPNTVHALAGHGILGFTSP</sequence>
<evidence type="ECO:0000256" key="2">
    <source>
        <dbReference type="SAM" id="SignalP"/>
    </source>
</evidence>
<reference evidence="3 4" key="1">
    <citation type="submission" date="2014-02" db="EMBL/GenBank/DDBJ databases">
        <title>The small core and large imbalanced accessory genome model reveals a collaborative survival strategy of Sorangium cellulosum strains in nature.</title>
        <authorList>
            <person name="Han K."/>
            <person name="Peng R."/>
            <person name="Blom J."/>
            <person name="Li Y.-Z."/>
        </authorList>
    </citation>
    <scope>NUCLEOTIDE SEQUENCE [LARGE SCALE GENOMIC DNA]</scope>
    <source>
        <strain evidence="3 4">So0011-07</strain>
    </source>
</reference>
<comment type="caution">
    <text evidence="3">The sequence shown here is derived from an EMBL/GenBank/DDBJ whole genome shotgun (WGS) entry which is preliminary data.</text>
</comment>
<accession>A0A150RXF6</accession>
<evidence type="ECO:0000256" key="1">
    <source>
        <dbReference type="SAM" id="MobiDB-lite"/>
    </source>
</evidence>
<proteinExistence type="predicted"/>
<dbReference type="Proteomes" id="UP000075635">
    <property type="component" value="Unassembled WGS sequence"/>
</dbReference>
<evidence type="ECO:0008006" key="5">
    <source>
        <dbReference type="Google" id="ProtNLM"/>
    </source>
</evidence>
<feature type="region of interest" description="Disordered" evidence="1">
    <location>
        <begin position="31"/>
        <end position="74"/>
    </location>
</feature>
<keyword evidence="2" id="KW-0732">Signal</keyword>
<dbReference type="AlphaFoldDB" id="A0A150RXF6"/>
<feature type="compositionally biased region" description="Low complexity" evidence="1">
    <location>
        <begin position="40"/>
        <end position="70"/>
    </location>
</feature>
<dbReference type="PROSITE" id="PS51257">
    <property type="entry name" value="PROKAR_LIPOPROTEIN"/>
    <property type="match status" value="1"/>
</dbReference>
<feature type="chain" id="PRO_5007568511" description="Secreted protein" evidence="2">
    <location>
        <begin position="24"/>
        <end position="425"/>
    </location>
</feature>